<evidence type="ECO:0000313" key="2">
    <source>
        <dbReference type="Proteomes" id="UP001055072"/>
    </source>
</evidence>
<accession>A0ACB8UCD3</accession>
<sequence length="801" mass="90379">MQKNFPPPIPYEQQQQHQEMPAQYAPNAFQSAERVSLRLLAQRTIPQQMPPQHRMPPVYMSHPGIALIPVMLQQPQPQPTPPSKRPMSPETDEPKAKKAKGRGKVGDTNGATSKRSYNSKKRSDSIQLAIPNGMNGKVKDRAGSIGSIPSTPSELNMVVSQDGQIGSLQPELQFARCMSNRYRNEEFPRCVSCTRRWAGDTCRFQGIRYFLKNADRAIVGISFIEAMKADGPNMNFPVKWNIPLELAHIASIKKTVAKALLPVLKQEAEHINLENIVRRPRESDVRATCDTCMTSIFSSSWMCRLCGREACHECFEQVKELTTDRPGATEAEQAALQARREKHAHINPFFLSCTRRNEHRALDFSPMTRFSSDELHQAINDMEVLLTEPPTQPSPIAGLSESSEMNTISGLLDDSPTEAQAASGHVNGSHDPLASPSKEHGQSSPPDSAIPPQLSTLNTSFSQPPPQPLLATSSIPSHIPRYFTDAELTDAVFRELWQKGEPLVVTDVLKKFTLDWTPEYFKTKYGSQNCLILECQNDQNKRMTVGEFFSLFGQYEGRRDCWKLKDWPPSTDFKTAFPELYDDFASATPVPNYVRRDGVLNVASHFPSNAVAPDLGPKMYNAMASFESQGSKGSTRLHMDMADAANIMMYAANTPDGRPGTAAWDLFKAEDAPKIRKFLRKRFKGQYQHDPIHSQQFYLDTQLRQELYDEFQVKSYRVYQRPGDVVFIPAGCAHQVCNLADCIKVACDFVSPENINRCEILTKEFREQNQSMAWKEDVLQLRTMMWFAWLSCSRQEKELDS</sequence>
<dbReference type="Proteomes" id="UP001055072">
    <property type="component" value="Unassembled WGS sequence"/>
</dbReference>
<organism evidence="1 2">
    <name type="scientific">Irpex rosettiformis</name>
    <dbReference type="NCBI Taxonomy" id="378272"/>
    <lineage>
        <taxon>Eukaryota</taxon>
        <taxon>Fungi</taxon>
        <taxon>Dikarya</taxon>
        <taxon>Basidiomycota</taxon>
        <taxon>Agaricomycotina</taxon>
        <taxon>Agaricomycetes</taxon>
        <taxon>Polyporales</taxon>
        <taxon>Irpicaceae</taxon>
        <taxon>Irpex</taxon>
    </lineage>
</organism>
<gene>
    <name evidence="1" type="ORF">BDY19DRAFT_927217</name>
</gene>
<keyword evidence="2" id="KW-1185">Reference proteome</keyword>
<comment type="caution">
    <text evidence="1">The sequence shown here is derived from an EMBL/GenBank/DDBJ whole genome shotgun (WGS) entry which is preliminary data.</text>
</comment>
<protein>
    <submittedName>
        <fullName evidence="1">Uncharacterized protein</fullName>
    </submittedName>
</protein>
<name>A0ACB8UCD3_9APHY</name>
<reference evidence="1" key="1">
    <citation type="journal article" date="2021" name="Environ. Microbiol.">
        <title>Gene family expansions and transcriptome signatures uncover fungal adaptations to wood decay.</title>
        <authorList>
            <person name="Hage H."/>
            <person name="Miyauchi S."/>
            <person name="Viragh M."/>
            <person name="Drula E."/>
            <person name="Min B."/>
            <person name="Chaduli D."/>
            <person name="Navarro D."/>
            <person name="Favel A."/>
            <person name="Norest M."/>
            <person name="Lesage-Meessen L."/>
            <person name="Balint B."/>
            <person name="Merenyi Z."/>
            <person name="de Eugenio L."/>
            <person name="Morin E."/>
            <person name="Martinez A.T."/>
            <person name="Baldrian P."/>
            <person name="Stursova M."/>
            <person name="Martinez M.J."/>
            <person name="Novotny C."/>
            <person name="Magnuson J.K."/>
            <person name="Spatafora J.W."/>
            <person name="Maurice S."/>
            <person name="Pangilinan J."/>
            <person name="Andreopoulos W."/>
            <person name="LaButti K."/>
            <person name="Hundley H."/>
            <person name="Na H."/>
            <person name="Kuo A."/>
            <person name="Barry K."/>
            <person name="Lipzen A."/>
            <person name="Henrissat B."/>
            <person name="Riley R."/>
            <person name="Ahrendt S."/>
            <person name="Nagy L.G."/>
            <person name="Grigoriev I.V."/>
            <person name="Martin F."/>
            <person name="Rosso M.N."/>
        </authorList>
    </citation>
    <scope>NUCLEOTIDE SEQUENCE</scope>
    <source>
        <strain evidence="1">CBS 384.51</strain>
    </source>
</reference>
<proteinExistence type="predicted"/>
<evidence type="ECO:0000313" key="1">
    <source>
        <dbReference type="EMBL" id="KAI0091874.1"/>
    </source>
</evidence>
<dbReference type="EMBL" id="MU274904">
    <property type="protein sequence ID" value="KAI0091874.1"/>
    <property type="molecule type" value="Genomic_DNA"/>
</dbReference>